<keyword evidence="3" id="KW-1185">Reference proteome</keyword>
<dbReference type="EMBL" id="SSOA01000004">
    <property type="protein sequence ID" value="THF50352.1"/>
    <property type="molecule type" value="Genomic_DNA"/>
</dbReference>
<dbReference type="PROSITE" id="PS51257">
    <property type="entry name" value="PROKAR_LIPOPROTEIN"/>
    <property type="match status" value="1"/>
</dbReference>
<dbReference type="InterPro" id="IPR009842">
    <property type="entry name" value="DUF1402"/>
</dbReference>
<evidence type="ECO:0000313" key="2">
    <source>
        <dbReference type="EMBL" id="THF50352.1"/>
    </source>
</evidence>
<sequence length="316" mass="35354">MLRRFAVILLLSFACFSSAASFAEAKMVPEGNRNAEQPPIPGASKQRTKETKTTFDLKYDKIIDLLTRDRDLVSKIKKVSAAYGIDPIHMIGALVGEHTYNVDAYDTLQSYYVKAASYAGNSFRFAYEGETVDQFVSRPEFAQCSAFKDSDRLWTCRNDVWQDKFQGKKVDGKRFPNNRFSAVFFQPFYAGQTFGLGQINPLTALMLTDMVHRVSGYPKLDENDAAGVYKAIMDPDISLAYMAAIIRKSIDDYKNIAGFDISDNPGLTATLYNLGDSAARAKALARRNAGGATVWPEENYYGWLINDRLKQLKGLL</sequence>
<organism evidence="2 3">
    <name type="scientific">Allorhizobium terrae</name>
    <dbReference type="NCBI Taxonomy" id="1848972"/>
    <lineage>
        <taxon>Bacteria</taxon>
        <taxon>Pseudomonadati</taxon>
        <taxon>Pseudomonadota</taxon>
        <taxon>Alphaproteobacteria</taxon>
        <taxon>Hyphomicrobiales</taxon>
        <taxon>Rhizobiaceae</taxon>
        <taxon>Rhizobium/Agrobacterium group</taxon>
        <taxon>Allorhizobium</taxon>
    </lineage>
</organism>
<dbReference type="Pfam" id="PF07182">
    <property type="entry name" value="DUF1402"/>
    <property type="match status" value="1"/>
</dbReference>
<name>A0A4V3W895_9HYPH</name>
<accession>A0A4V3W895</accession>
<feature type="signal peptide" evidence="1">
    <location>
        <begin position="1"/>
        <end position="19"/>
    </location>
</feature>
<dbReference type="AlphaFoldDB" id="A0A4V3W895"/>
<proteinExistence type="predicted"/>
<gene>
    <name evidence="2" type="ORF">E6C51_11520</name>
</gene>
<comment type="caution">
    <text evidence="2">The sequence shown here is derived from an EMBL/GenBank/DDBJ whole genome shotgun (WGS) entry which is preliminary data.</text>
</comment>
<evidence type="ECO:0000256" key="1">
    <source>
        <dbReference type="SAM" id="SignalP"/>
    </source>
</evidence>
<dbReference type="Proteomes" id="UP000310754">
    <property type="component" value="Unassembled WGS sequence"/>
</dbReference>
<reference evidence="2 3" key="1">
    <citation type="submission" date="2019-04" db="EMBL/GenBank/DDBJ databases">
        <title>Rhizobium terrae sp. nov., isolated from a paddy soil.</title>
        <authorList>
            <person name="Lin S.-Y."/>
            <person name="Hameed A."/>
            <person name="Huang H.-I."/>
            <person name="Young C.-C."/>
        </authorList>
    </citation>
    <scope>NUCLEOTIDE SEQUENCE [LARGE SCALE GENOMIC DNA]</scope>
    <source>
        <strain evidence="2 3">CC-HIH110</strain>
    </source>
</reference>
<evidence type="ECO:0000313" key="3">
    <source>
        <dbReference type="Proteomes" id="UP000310754"/>
    </source>
</evidence>
<protein>
    <submittedName>
        <fullName evidence="2">DUF1402 family protein</fullName>
    </submittedName>
</protein>
<feature type="chain" id="PRO_5020305326" evidence="1">
    <location>
        <begin position="20"/>
        <end position="316"/>
    </location>
</feature>
<keyword evidence="1" id="KW-0732">Signal</keyword>